<evidence type="ECO:0000256" key="5">
    <source>
        <dbReference type="ARBA" id="ARBA00023015"/>
    </source>
</evidence>
<dbReference type="InterPro" id="IPR011006">
    <property type="entry name" value="CheY-like_superfamily"/>
</dbReference>
<dbReference type="InterPro" id="IPR018062">
    <property type="entry name" value="HTH_AraC-typ_CS"/>
</dbReference>
<evidence type="ECO:0000313" key="12">
    <source>
        <dbReference type="Proteomes" id="UP000673394"/>
    </source>
</evidence>
<keyword evidence="6" id="KW-0238">DNA-binding</keyword>
<dbReference type="InterPro" id="IPR018060">
    <property type="entry name" value="HTH_AraC"/>
</dbReference>
<dbReference type="Pfam" id="PF12833">
    <property type="entry name" value="HTH_18"/>
    <property type="match status" value="1"/>
</dbReference>
<dbReference type="EMBL" id="JAGKSP010000011">
    <property type="protein sequence ID" value="MBP3965553.1"/>
    <property type="molecule type" value="Genomic_DNA"/>
</dbReference>
<evidence type="ECO:0000256" key="4">
    <source>
        <dbReference type="ARBA" id="ARBA00023012"/>
    </source>
</evidence>
<feature type="domain" description="Response regulatory" evidence="10">
    <location>
        <begin position="3"/>
        <end position="119"/>
    </location>
</feature>
<dbReference type="CDD" id="cd17536">
    <property type="entry name" value="REC_YesN-like"/>
    <property type="match status" value="1"/>
</dbReference>
<name>A0ABS5CI62_9BACL</name>
<feature type="domain" description="HTH araC/xylS-type" evidence="9">
    <location>
        <begin position="433"/>
        <end position="531"/>
    </location>
</feature>
<sequence>MYSVLIVEDEPLARESLKYVIDWESCGFQIRAEAEDGKRALELMQRNHYSLVLTDIRMPTMNGLELIATLREFTDVPVIILSGYEDFEYARQALKMGVHDYLLKPVEEEDLIAILERIGRSIAEKRSFQRQHHLGLSALRDQVLRKLAHGPVSRNEYEEAIRTIGRGIGEGPLRTLLVEMDSLSSPSPALTEHDAELKRYAVRNILEELCGGVGLVFELTEERYGIVLTGQPDGADDEELYLFAGRLRDAVAENAKETISIGFGSLAAGGRELAGSFAAAEEALDGKFLVGSGSILVGRDALKHSGGSGSVGLGGYPSTAKLQAGVLEAISNLQDEQQVEAAIDRLWEGFKAEQAPGSVVRKSVLELLVQLQQLVRELGASADGLFEYELGDYERVMKCKTMEELQHLASRKAKDVRARVCGMKQLQPSTLVTTVKKLVQEQYHTNISLRSIAQQVFLNPNYLGKVFKAGTDESFNDYLLKVRMEKAKELLRQSDKKVYEIAEAVGYGELDWFYKRFKSYAGMSAGEYRMK</sequence>
<accession>A0ABS5CI62</accession>
<evidence type="ECO:0000256" key="8">
    <source>
        <dbReference type="PROSITE-ProRule" id="PRU00169"/>
    </source>
</evidence>
<dbReference type="Gene3D" id="1.10.10.60">
    <property type="entry name" value="Homeodomain-like"/>
    <property type="match status" value="2"/>
</dbReference>
<evidence type="ECO:0000259" key="9">
    <source>
        <dbReference type="PROSITE" id="PS01124"/>
    </source>
</evidence>
<dbReference type="InterPro" id="IPR001789">
    <property type="entry name" value="Sig_transdc_resp-reg_receiver"/>
</dbReference>
<dbReference type="PANTHER" id="PTHR42713">
    <property type="entry name" value="HISTIDINE KINASE-RELATED"/>
    <property type="match status" value="1"/>
</dbReference>
<dbReference type="PROSITE" id="PS01124">
    <property type="entry name" value="HTH_ARAC_FAMILY_2"/>
    <property type="match status" value="1"/>
</dbReference>
<evidence type="ECO:0000256" key="6">
    <source>
        <dbReference type="ARBA" id="ARBA00023125"/>
    </source>
</evidence>
<evidence type="ECO:0000313" key="11">
    <source>
        <dbReference type="EMBL" id="MBP3965553.1"/>
    </source>
</evidence>
<dbReference type="RefSeq" id="WP_210662071.1">
    <property type="nucleotide sequence ID" value="NZ_JAGKSP010000011.1"/>
</dbReference>
<dbReference type="Proteomes" id="UP000673394">
    <property type="component" value="Unassembled WGS sequence"/>
</dbReference>
<evidence type="ECO:0000256" key="1">
    <source>
        <dbReference type="ARBA" id="ARBA00004496"/>
    </source>
</evidence>
<keyword evidence="2" id="KW-0963">Cytoplasm</keyword>
<organism evidence="11 12">
    <name type="scientific">Paenibacillus lignilyticus</name>
    <dbReference type="NCBI Taxonomy" id="1172615"/>
    <lineage>
        <taxon>Bacteria</taxon>
        <taxon>Bacillati</taxon>
        <taxon>Bacillota</taxon>
        <taxon>Bacilli</taxon>
        <taxon>Bacillales</taxon>
        <taxon>Paenibacillaceae</taxon>
        <taxon>Paenibacillus</taxon>
    </lineage>
</organism>
<keyword evidence="5" id="KW-0805">Transcription regulation</keyword>
<proteinExistence type="predicted"/>
<dbReference type="InterPro" id="IPR051552">
    <property type="entry name" value="HptR"/>
</dbReference>
<protein>
    <submittedName>
        <fullName evidence="11">Response regulator</fullName>
    </submittedName>
</protein>
<evidence type="ECO:0000256" key="3">
    <source>
        <dbReference type="ARBA" id="ARBA00022553"/>
    </source>
</evidence>
<evidence type="ECO:0000259" key="10">
    <source>
        <dbReference type="PROSITE" id="PS50110"/>
    </source>
</evidence>
<dbReference type="SMART" id="SM00342">
    <property type="entry name" value="HTH_ARAC"/>
    <property type="match status" value="1"/>
</dbReference>
<keyword evidence="3 8" id="KW-0597">Phosphoprotein</keyword>
<dbReference type="SUPFAM" id="SSF46689">
    <property type="entry name" value="Homeodomain-like"/>
    <property type="match status" value="2"/>
</dbReference>
<gene>
    <name evidence="11" type="ORF">I8J30_22830</name>
</gene>
<dbReference type="PROSITE" id="PS00041">
    <property type="entry name" value="HTH_ARAC_FAMILY_1"/>
    <property type="match status" value="1"/>
</dbReference>
<dbReference type="Gene3D" id="3.40.50.2300">
    <property type="match status" value="1"/>
</dbReference>
<comment type="subcellular location">
    <subcellularLocation>
        <location evidence="1">Cytoplasm</location>
    </subcellularLocation>
</comment>
<evidence type="ECO:0000256" key="2">
    <source>
        <dbReference type="ARBA" id="ARBA00022490"/>
    </source>
</evidence>
<dbReference type="PANTHER" id="PTHR42713:SF3">
    <property type="entry name" value="TRANSCRIPTIONAL REGULATORY PROTEIN HPTR"/>
    <property type="match status" value="1"/>
</dbReference>
<feature type="modified residue" description="4-aspartylphosphate" evidence="8">
    <location>
        <position position="55"/>
    </location>
</feature>
<dbReference type="SMART" id="SM00448">
    <property type="entry name" value="REC"/>
    <property type="match status" value="1"/>
</dbReference>
<reference evidence="11 12" key="1">
    <citation type="submission" date="2021-04" db="EMBL/GenBank/DDBJ databases">
        <title>Paenibacillus sp. DLE-14 whole genome sequence.</title>
        <authorList>
            <person name="Ham Y.J."/>
        </authorList>
    </citation>
    <scope>NUCLEOTIDE SEQUENCE [LARGE SCALE GENOMIC DNA]</scope>
    <source>
        <strain evidence="11 12">DLE-14</strain>
    </source>
</reference>
<evidence type="ECO:0000256" key="7">
    <source>
        <dbReference type="ARBA" id="ARBA00023163"/>
    </source>
</evidence>
<keyword evidence="7" id="KW-0804">Transcription</keyword>
<dbReference type="SUPFAM" id="SSF52172">
    <property type="entry name" value="CheY-like"/>
    <property type="match status" value="1"/>
</dbReference>
<dbReference type="InterPro" id="IPR009057">
    <property type="entry name" value="Homeodomain-like_sf"/>
</dbReference>
<dbReference type="Pfam" id="PF00072">
    <property type="entry name" value="Response_reg"/>
    <property type="match status" value="1"/>
</dbReference>
<dbReference type="PROSITE" id="PS50110">
    <property type="entry name" value="RESPONSE_REGULATORY"/>
    <property type="match status" value="1"/>
</dbReference>
<comment type="caution">
    <text evidence="11">The sequence shown here is derived from an EMBL/GenBank/DDBJ whole genome shotgun (WGS) entry which is preliminary data.</text>
</comment>
<keyword evidence="4" id="KW-0902">Two-component regulatory system</keyword>
<keyword evidence="12" id="KW-1185">Reference proteome</keyword>